<evidence type="ECO:0000313" key="1">
    <source>
        <dbReference type="EMBL" id="CAD7404796.1"/>
    </source>
</evidence>
<accession>A0A7R9D1C4</accession>
<protein>
    <submittedName>
        <fullName evidence="1">Uncharacterized protein</fullName>
    </submittedName>
</protein>
<proteinExistence type="predicted"/>
<gene>
    <name evidence="1" type="ORF">TPSB3V08_LOCUS4667</name>
</gene>
<organism evidence="1">
    <name type="scientific">Timema poppense</name>
    <name type="common">Walking stick</name>
    <dbReference type="NCBI Taxonomy" id="170557"/>
    <lineage>
        <taxon>Eukaryota</taxon>
        <taxon>Metazoa</taxon>
        <taxon>Ecdysozoa</taxon>
        <taxon>Arthropoda</taxon>
        <taxon>Hexapoda</taxon>
        <taxon>Insecta</taxon>
        <taxon>Pterygota</taxon>
        <taxon>Neoptera</taxon>
        <taxon>Polyneoptera</taxon>
        <taxon>Phasmatodea</taxon>
        <taxon>Timematodea</taxon>
        <taxon>Timematoidea</taxon>
        <taxon>Timematidae</taxon>
        <taxon>Timema</taxon>
    </lineage>
</organism>
<dbReference type="AlphaFoldDB" id="A0A7R9D1C4"/>
<dbReference type="EMBL" id="OD002290">
    <property type="protein sequence ID" value="CAD7404796.1"/>
    <property type="molecule type" value="Genomic_DNA"/>
</dbReference>
<name>A0A7R9D1C4_TIMPO</name>
<sequence>MAQKTIESKLFSGGGTEKSSGSLVIIPRCGFEVNWLMLRRRRRCVQTHVGKSRNKKGQRVCSGNVSRVETGGCPGNASKSPCSLILNISRCVHNDPQTPALERLHPPHIRIHQVAPSETGIVEDRLLKTLDPYSPIRSPHSGTTPNLKFVPQASSLTTIRNVKVGGLGVGTRIKFLVIRLFDLGITISSTLVTDGLENMKCGALQTVKRMVGTACTIAEERYKDCILPRPDVEHTFSSEQSGEITLEVEKYFAVFYDITWYLGRITSLNEDTCTVKFLKENLEKFNWPSHDDIQEVDKEYIFYGPVVREDRRGRLIFPPDLPKERGCKTQIFASLTMVVSLLGQTVYIEPQLPRDRAPTEEFRYGSHVWTPIEEF</sequence>
<reference evidence="1" key="1">
    <citation type="submission" date="2020-11" db="EMBL/GenBank/DDBJ databases">
        <authorList>
            <person name="Tran Van P."/>
        </authorList>
    </citation>
    <scope>NUCLEOTIDE SEQUENCE</scope>
</reference>